<keyword evidence="1" id="KW-0862">Zinc</keyword>
<protein>
    <recommendedName>
        <fullName evidence="3">C2H2-type domain-containing protein</fullName>
    </recommendedName>
</protein>
<dbReference type="Pfam" id="PF00096">
    <property type="entry name" value="zf-C2H2"/>
    <property type="match status" value="1"/>
</dbReference>
<sequence>MKRLRDDSEPQSLEPTGPTIPPIAGAPIQCPDCLAHFTDYASFELHVYNHNFTCHECNKSFPSKAFLNLHIDENHNPFLKIKQERGEKIFKCFLYSQDGCTKVCSSPKKRRLHMIDKHGYPKTFHFEVVNRGMK</sequence>
<keyword evidence="5" id="KW-1185">Reference proteome</keyword>
<reference evidence="5" key="1">
    <citation type="submission" date="2016-05" db="EMBL/GenBank/DDBJ databases">
        <title>Comparative genomics of biotechnologically important yeasts.</title>
        <authorList>
            <consortium name="DOE Joint Genome Institute"/>
            <person name="Riley R."/>
            <person name="Haridas S."/>
            <person name="Wolfe K.H."/>
            <person name="Lopes M.R."/>
            <person name="Hittinger C.T."/>
            <person name="Goker M."/>
            <person name="Salamov A."/>
            <person name="Wisecaver J."/>
            <person name="Long T.M."/>
            <person name="Aerts A.L."/>
            <person name="Barry K."/>
            <person name="Choi C."/>
            <person name="Clum A."/>
            <person name="Coughlan A.Y."/>
            <person name="Deshpande S."/>
            <person name="Douglass A.P."/>
            <person name="Hanson S.J."/>
            <person name="Klenk H.-P."/>
            <person name="Labutti K."/>
            <person name="Lapidus A."/>
            <person name="Lindquist E."/>
            <person name="Lipzen A."/>
            <person name="Meier-Kolthoff J.P."/>
            <person name="Ohm R.A."/>
            <person name="Otillar R.P."/>
            <person name="Pangilinan J."/>
            <person name="Peng Y."/>
            <person name="Rokas A."/>
            <person name="Rosa C.A."/>
            <person name="Scheuner C."/>
            <person name="Sibirny A.A."/>
            <person name="Slot J.C."/>
            <person name="Stielow J.B."/>
            <person name="Sun H."/>
            <person name="Kurtzman C.P."/>
            <person name="Blackwell M."/>
            <person name="Grigoriev I.V."/>
            <person name="Jeffries T.W."/>
        </authorList>
    </citation>
    <scope>NUCLEOTIDE SEQUENCE [LARGE SCALE GENOMIC DNA]</scope>
    <source>
        <strain evidence="5">NRRL Y-17324</strain>
    </source>
</reference>
<dbReference type="GO" id="GO:0008270">
    <property type="term" value="F:zinc ion binding"/>
    <property type="evidence" value="ECO:0007669"/>
    <property type="project" value="UniProtKB-KW"/>
</dbReference>
<dbReference type="PANTHER" id="PTHR21354">
    <property type="entry name" value="ZINC FINGER PROTEIN 511"/>
    <property type="match status" value="1"/>
</dbReference>
<dbReference type="InterPro" id="IPR039258">
    <property type="entry name" value="ZNF511"/>
</dbReference>
<gene>
    <name evidence="4" type="ORF">CANTADRAFT_19438</name>
</gene>
<dbReference type="OrthoDB" id="18440at2759"/>
<feature type="domain" description="C2H2-type" evidence="3">
    <location>
        <begin position="52"/>
        <end position="75"/>
    </location>
</feature>
<name>A0A1E4SQP7_9ASCO</name>
<dbReference type="GeneID" id="30980585"/>
<dbReference type="RefSeq" id="XP_020066951.1">
    <property type="nucleotide sequence ID" value="XM_020206448.1"/>
</dbReference>
<dbReference type="PROSITE" id="PS50157">
    <property type="entry name" value="ZINC_FINGER_C2H2_2"/>
    <property type="match status" value="1"/>
</dbReference>
<dbReference type="PANTHER" id="PTHR21354:SF0">
    <property type="entry name" value="ZINC FINGER PROTEIN 511"/>
    <property type="match status" value="1"/>
</dbReference>
<dbReference type="PROSITE" id="PS00028">
    <property type="entry name" value="ZINC_FINGER_C2H2_1"/>
    <property type="match status" value="1"/>
</dbReference>
<evidence type="ECO:0000313" key="5">
    <source>
        <dbReference type="Proteomes" id="UP000094285"/>
    </source>
</evidence>
<dbReference type="EMBL" id="KV453909">
    <property type="protein sequence ID" value="ODV81829.1"/>
    <property type="molecule type" value="Genomic_DNA"/>
</dbReference>
<dbReference type="Gene3D" id="3.30.160.60">
    <property type="entry name" value="Classic Zinc Finger"/>
    <property type="match status" value="1"/>
</dbReference>
<keyword evidence="1" id="KW-0479">Metal-binding</keyword>
<proteinExistence type="predicted"/>
<keyword evidence="1" id="KW-0863">Zinc-finger</keyword>
<dbReference type="Proteomes" id="UP000094285">
    <property type="component" value="Unassembled WGS sequence"/>
</dbReference>
<evidence type="ECO:0000256" key="1">
    <source>
        <dbReference type="PROSITE-ProRule" id="PRU00042"/>
    </source>
</evidence>
<dbReference type="InterPro" id="IPR013087">
    <property type="entry name" value="Znf_C2H2_type"/>
</dbReference>
<dbReference type="SUPFAM" id="SSF57667">
    <property type="entry name" value="beta-beta-alpha zinc fingers"/>
    <property type="match status" value="1"/>
</dbReference>
<dbReference type="AlphaFoldDB" id="A0A1E4SQP7"/>
<feature type="region of interest" description="Disordered" evidence="2">
    <location>
        <begin position="1"/>
        <end position="23"/>
    </location>
</feature>
<evidence type="ECO:0000256" key="2">
    <source>
        <dbReference type="SAM" id="MobiDB-lite"/>
    </source>
</evidence>
<accession>A0A1E4SQP7</accession>
<organism evidence="4 5">
    <name type="scientific">Suhomyces tanzawaensis NRRL Y-17324</name>
    <dbReference type="NCBI Taxonomy" id="984487"/>
    <lineage>
        <taxon>Eukaryota</taxon>
        <taxon>Fungi</taxon>
        <taxon>Dikarya</taxon>
        <taxon>Ascomycota</taxon>
        <taxon>Saccharomycotina</taxon>
        <taxon>Pichiomycetes</taxon>
        <taxon>Debaryomycetaceae</taxon>
        <taxon>Suhomyces</taxon>
    </lineage>
</organism>
<dbReference type="InterPro" id="IPR036236">
    <property type="entry name" value="Znf_C2H2_sf"/>
</dbReference>
<evidence type="ECO:0000259" key="3">
    <source>
        <dbReference type="PROSITE" id="PS50157"/>
    </source>
</evidence>
<dbReference type="SMART" id="SM00355">
    <property type="entry name" value="ZnF_C2H2"/>
    <property type="match status" value="3"/>
</dbReference>
<evidence type="ECO:0000313" key="4">
    <source>
        <dbReference type="EMBL" id="ODV81829.1"/>
    </source>
</evidence>